<dbReference type="AlphaFoldDB" id="A0AAV0ENN2"/>
<evidence type="ECO:0000256" key="1">
    <source>
        <dbReference type="SAM" id="Phobius"/>
    </source>
</evidence>
<keyword evidence="1" id="KW-0812">Transmembrane</keyword>
<proteinExistence type="predicted"/>
<feature type="transmembrane region" description="Helical" evidence="1">
    <location>
        <begin position="6"/>
        <end position="25"/>
    </location>
</feature>
<organism evidence="2 3">
    <name type="scientific">Cuscuta epithymum</name>
    <dbReference type="NCBI Taxonomy" id="186058"/>
    <lineage>
        <taxon>Eukaryota</taxon>
        <taxon>Viridiplantae</taxon>
        <taxon>Streptophyta</taxon>
        <taxon>Embryophyta</taxon>
        <taxon>Tracheophyta</taxon>
        <taxon>Spermatophyta</taxon>
        <taxon>Magnoliopsida</taxon>
        <taxon>eudicotyledons</taxon>
        <taxon>Gunneridae</taxon>
        <taxon>Pentapetalae</taxon>
        <taxon>asterids</taxon>
        <taxon>lamiids</taxon>
        <taxon>Solanales</taxon>
        <taxon>Convolvulaceae</taxon>
        <taxon>Cuscuteae</taxon>
        <taxon>Cuscuta</taxon>
        <taxon>Cuscuta subgen. Cuscuta</taxon>
    </lineage>
</organism>
<keyword evidence="1" id="KW-0472">Membrane</keyword>
<comment type="caution">
    <text evidence="2">The sequence shown here is derived from an EMBL/GenBank/DDBJ whole genome shotgun (WGS) entry which is preliminary data.</text>
</comment>
<keyword evidence="3" id="KW-1185">Reference proteome</keyword>
<dbReference type="EMBL" id="CAMAPF010000933">
    <property type="protein sequence ID" value="CAH9124239.1"/>
    <property type="molecule type" value="Genomic_DNA"/>
</dbReference>
<dbReference type="Proteomes" id="UP001152523">
    <property type="component" value="Unassembled WGS sequence"/>
</dbReference>
<evidence type="ECO:0000313" key="2">
    <source>
        <dbReference type="EMBL" id="CAH9124239.1"/>
    </source>
</evidence>
<feature type="transmembrane region" description="Helical" evidence="1">
    <location>
        <begin position="101"/>
        <end position="119"/>
    </location>
</feature>
<sequence>MFLFSQILLIVFLPFLELVCFDLLFSFQIYYSNTPYYVLFIFSFPNFSTGSIVGVLQLQSGLGSWKYSESPHSALQSLGFGAIYCWMFGHGIRSQHRMYKLKIIHFFLLGSMMWFWKFLML</sequence>
<evidence type="ECO:0000313" key="3">
    <source>
        <dbReference type="Proteomes" id="UP001152523"/>
    </source>
</evidence>
<gene>
    <name evidence="2" type="ORF">CEPIT_LOCUS25833</name>
</gene>
<feature type="transmembrane region" description="Helical" evidence="1">
    <location>
        <begin position="70"/>
        <end position="89"/>
    </location>
</feature>
<reference evidence="2" key="1">
    <citation type="submission" date="2022-07" db="EMBL/GenBank/DDBJ databases">
        <authorList>
            <person name="Macas J."/>
            <person name="Novak P."/>
            <person name="Neumann P."/>
        </authorList>
    </citation>
    <scope>NUCLEOTIDE SEQUENCE</scope>
</reference>
<name>A0AAV0ENN2_9ASTE</name>
<protein>
    <submittedName>
        <fullName evidence="2">Uncharacterized protein</fullName>
    </submittedName>
</protein>
<keyword evidence="1" id="KW-1133">Transmembrane helix</keyword>
<feature type="transmembrane region" description="Helical" evidence="1">
    <location>
        <begin position="37"/>
        <end position="58"/>
    </location>
</feature>
<accession>A0AAV0ENN2</accession>